<sequence>MFGEHIPQNPRYPLDYPSSIPQKNSEPIGQAKEEHARNYLQLRPHPDALVPAPAKKRQKGVEAEDVYCVSSSSDQAACAVPERNRLVQRSLQRVDGFGCNLHQANGLRSLAFSTLLEEEAIIMSTSK</sequence>
<dbReference type="EMBL" id="BPLR01021577">
    <property type="protein sequence ID" value="GIX91373.1"/>
    <property type="molecule type" value="Genomic_DNA"/>
</dbReference>
<evidence type="ECO:0000313" key="2">
    <source>
        <dbReference type="EMBL" id="GIX91373.1"/>
    </source>
</evidence>
<evidence type="ECO:0000256" key="1">
    <source>
        <dbReference type="SAM" id="MobiDB-lite"/>
    </source>
</evidence>
<name>A0AAV4P4B9_CAEEX</name>
<dbReference type="Proteomes" id="UP001054945">
    <property type="component" value="Unassembled WGS sequence"/>
</dbReference>
<accession>A0AAV4P4B9</accession>
<gene>
    <name evidence="2" type="ORF">CEXT_767231</name>
</gene>
<organism evidence="2 3">
    <name type="scientific">Caerostris extrusa</name>
    <name type="common">Bark spider</name>
    <name type="synonym">Caerostris bankana</name>
    <dbReference type="NCBI Taxonomy" id="172846"/>
    <lineage>
        <taxon>Eukaryota</taxon>
        <taxon>Metazoa</taxon>
        <taxon>Ecdysozoa</taxon>
        <taxon>Arthropoda</taxon>
        <taxon>Chelicerata</taxon>
        <taxon>Arachnida</taxon>
        <taxon>Araneae</taxon>
        <taxon>Araneomorphae</taxon>
        <taxon>Entelegynae</taxon>
        <taxon>Araneoidea</taxon>
        <taxon>Araneidae</taxon>
        <taxon>Caerostris</taxon>
    </lineage>
</organism>
<reference evidence="2 3" key="1">
    <citation type="submission" date="2021-06" db="EMBL/GenBank/DDBJ databases">
        <title>Caerostris extrusa draft genome.</title>
        <authorList>
            <person name="Kono N."/>
            <person name="Arakawa K."/>
        </authorList>
    </citation>
    <scope>NUCLEOTIDE SEQUENCE [LARGE SCALE GENOMIC DNA]</scope>
</reference>
<keyword evidence="3" id="KW-1185">Reference proteome</keyword>
<proteinExistence type="predicted"/>
<protein>
    <submittedName>
        <fullName evidence="2">Uncharacterized protein</fullName>
    </submittedName>
</protein>
<evidence type="ECO:0000313" key="3">
    <source>
        <dbReference type="Proteomes" id="UP001054945"/>
    </source>
</evidence>
<dbReference type="AlphaFoldDB" id="A0AAV4P4B9"/>
<feature type="region of interest" description="Disordered" evidence="1">
    <location>
        <begin position="1"/>
        <end position="31"/>
    </location>
</feature>
<comment type="caution">
    <text evidence="2">The sequence shown here is derived from an EMBL/GenBank/DDBJ whole genome shotgun (WGS) entry which is preliminary data.</text>
</comment>